<sequence length="249" mass="27396">MSVAIRCLSGLGDKAPAAILLQADGVNLLLDAGGALQSGEAIDWPRQLEGIKLDAILITHDHIDHIGGVAQLDFNIPLYCTEIAALSLPKGRDWHPLPLRGTCRIAGISVTTGLNGHSLGGVWLHFGLDEGIYYSGDISLESLSFAFDWPPKAKVALLDASYGDYDQPQQACIDALMERMRPQSLLPVPPSGRALEMAIQLEQRGYTVSLDPVCVAFLEQVRSLSPRYFQEAFMRHWRNFRRGFGWKVI</sequence>
<name>W9V0R6_9GAMM</name>
<keyword evidence="2" id="KW-0378">Hydrolase</keyword>
<keyword evidence="3" id="KW-1185">Reference proteome</keyword>
<proteinExistence type="predicted"/>
<dbReference type="EMBL" id="AONB01000021">
    <property type="protein sequence ID" value="EXJ09737.1"/>
    <property type="molecule type" value="Genomic_DNA"/>
</dbReference>
<evidence type="ECO:0000259" key="1">
    <source>
        <dbReference type="SMART" id="SM00849"/>
    </source>
</evidence>
<reference evidence="2 3" key="2">
    <citation type="journal article" date="2015" name="Syst. Appl. Microbiol.">
        <title>Nitrincola nitratireducens sp. nov. isolated from a haloalkaline crater lake.</title>
        <authorList>
            <person name="Singh A."/>
            <person name="Vaidya B."/>
            <person name="Tanuku N.R."/>
            <person name="Pinnaka A.K."/>
        </authorList>
    </citation>
    <scope>NUCLEOTIDE SEQUENCE [LARGE SCALE GENOMIC DNA]</scope>
    <source>
        <strain evidence="2 3">AK23</strain>
    </source>
</reference>
<organism evidence="2 3">
    <name type="scientific">Nitrincola nitratireducens</name>
    <dbReference type="NCBI Taxonomy" id="1229521"/>
    <lineage>
        <taxon>Bacteria</taxon>
        <taxon>Pseudomonadati</taxon>
        <taxon>Pseudomonadota</taxon>
        <taxon>Gammaproteobacteria</taxon>
        <taxon>Oceanospirillales</taxon>
        <taxon>Oceanospirillaceae</taxon>
        <taxon>Nitrincola</taxon>
    </lineage>
</organism>
<dbReference type="Pfam" id="PF00753">
    <property type="entry name" value="Lactamase_B"/>
    <property type="match status" value="1"/>
</dbReference>
<reference evidence="3" key="1">
    <citation type="submission" date="2012-11" db="EMBL/GenBank/DDBJ databases">
        <authorList>
            <person name="Singh A."/>
            <person name="Pinnaka A.K."/>
            <person name="Vaidya B."/>
        </authorList>
    </citation>
    <scope>NUCLEOTIDE SEQUENCE [LARGE SCALE GENOMIC DNA]</scope>
    <source>
        <strain evidence="3">AK23</strain>
    </source>
</reference>
<comment type="caution">
    <text evidence="2">The sequence shown here is derived from an EMBL/GenBank/DDBJ whole genome shotgun (WGS) entry which is preliminary data.</text>
</comment>
<dbReference type="SUPFAM" id="SSF56281">
    <property type="entry name" value="Metallo-hydrolase/oxidoreductase"/>
    <property type="match status" value="1"/>
</dbReference>
<dbReference type="InterPro" id="IPR036866">
    <property type="entry name" value="RibonucZ/Hydroxyglut_hydro"/>
</dbReference>
<evidence type="ECO:0000313" key="3">
    <source>
        <dbReference type="Proteomes" id="UP000019464"/>
    </source>
</evidence>
<dbReference type="OrthoDB" id="9803916at2"/>
<dbReference type="GO" id="GO:0016787">
    <property type="term" value="F:hydrolase activity"/>
    <property type="evidence" value="ECO:0007669"/>
    <property type="project" value="UniProtKB-KW"/>
</dbReference>
<dbReference type="InterPro" id="IPR001279">
    <property type="entry name" value="Metallo-B-lactamas"/>
</dbReference>
<gene>
    <name evidence="2" type="ORF">D791_03409</name>
</gene>
<feature type="domain" description="Metallo-beta-lactamase" evidence="1">
    <location>
        <begin position="15"/>
        <end position="191"/>
    </location>
</feature>
<dbReference type="EC" id="3.1.-.-" evidence="2"/>
<dbReference type="SMART" id="SM00849">
    <property type="entry name" value="Lactamase_B"/>
    <property type="match status" value="1"/>
</dbReference>
<protein>
    <submittedName>
        <fullName evidence="2">Ribonuclease</fullName>
        <ecNumber evidence="2">3.1.-.-</ecNumber>
    </submittedName>
</protein>
<dbReference type="Proteomes" id="UP000019464">
    <property type="component" value="Unassembled WGS sequence"/>
</dbReference>
<dbReference type="PATRIC" id="fig|1229521.3.peg.3443"/>
<accession>W9V0R6</accession>
<dbReference type="RefSeq" id="WP_051514607.1">
    <property type="nucleotide sequence ID" value="NZ_AONB01000021.1"/>
</dbReference>
<dbReference type="STRING" id="1229521.D791_03409"/>
<evidence type="ECO:0000313" key="2">
    <source>
        <dbReference type="EMBL" id="EXJ09737.1"/>
    </source>
</evidence>
<dbReference type="AlphaFoldDB" id="W9V0R6"/>
<dbReference type="Gene3D" id="3.60.15.10">
    <property type="entry name" value="Ribonuclease Z/Hydroxyacylglutathione hydrolase-like"/>
    <property type="match status" value="1"/>
</dbReference>